<dbReference type="Pfam" id="PF13417">
    <property type="entry name" value="GST_N_3"/>
    <property type="match status" value="1"/>
</dbReference>
<dbReference type="PROSITE" id="PS50404">
    <property type="entry name" value="GST_NTER"/>
    <property type="match status" value="1"/>
</dbReference>
<dbReference type="InterPro" id="IPR036249">
    <property type="entry name" value="Thioredoxin-like_sf"/>
</dbReference>
<accession>A0A839HT91</accession>
<dbReference type="InterPro" id="IPR010987">
    <property type="entry name" value="Glutathione-S-Trfase_C-like"/>
</dbReference>
<dbReference type="PANTHER" id="PTHR44051:SF2">
    <property type="entry name" value="HYPOTHETICAL GLUTATHIONE S-TRANSFERASE LIKE PROTEIN"/>
    <property type="match status" value="1"/>
</dbReference>
<name>A0A839HT91_9BURK</name>
<gene>
    <name evidence="3" type="ORF">H4F90_10650</name>
</gene>
<evidence type="ECO:0000313" key="3">
    <source>
        <dbReference type="EMBL" id="MBB1162441.1"/>
    </source>
</evidence>
<dbReference type="AlphaFoldDB" id="A0A839HT91"/>
<dbReference type="PANTHER" id="PTHR44051">
    <property type="entry name" value="GLUTATHIONE S-TRANSFERASE-RELATED"/>
    <property type="match status" value="1"/>
</dbReference>
<dbReference type="SUPFAM" id="SSF52833">
    <property type="entry name" value="Thioredoxin-like"/>
    <property type="match status" value="1"/>
</dbReference>
<feature type="domain" description="GST N-terminal" evidence="1">
    <location>
        <begin position="1"/>
        <end position="80"/>
    </location>
</feature>
<dbReference type="InterPro" id="IPR036282">
    <property type="entry name" value="Glutathione-S-Trfase_C_sf"/>
</dbReference>
<dbReference type="PROSITE" id="PS50405">
    <property type="entry name" value="GST_CTER"/>
    <property type="match status" value="1"/>
</dbReference>
<evidence type="ECO:0000259" key="2">
    <source>
        <dbReference type="PROSITE" id="PS50405"/>
    </source>
</evidence>
<dbReference type="CDD" id="cd03206">
    <property type="entry name" value="GST_C_7"/>
    <property type="match status" value="1"/>
</dbReference>
<dbReference type="InterPro" id="IPR004045">
    <property type="entry name" value="Glutathione_S-Trfase_N"/>
</dbReference>
<dbReference type="Gene3D" id="1.20.1050.10">
    <property type="match status" value="1"/>
</dbReference>
<dbReference type="Proteomes" id="UP000586093">
    <property type="component" value="Unassembled WGS sequence"/>
</dbReference>
<keyword evidence="4" id="KW-1185">Reference proteome</keyword>
<dbReference type="EMBL" id="JACIVI010000003">
    <property type="protein sequence ID" value="MBB1162441.1"/>
    <property type="molecule type" value="Genomic_DNA"/>
</dbReference>
<dbReference type="CDD" id="cd03056">
    <property type="entry name" value="GST_N_4"/>
    <property type="match status" value="1"/>
</dbReference>
<evidence type="ECO:0000313" key="4">
    <source>
        <dbReference type="Proteomes" id="UP000586093"/>
    </source>
</evidence>
<dbReference type="Pfam" id="PF00043">
    <property type="entry name" value="GST_C"/>
    <property type="match status" value="1"/>
</dbReference>
<organism evidence="3 4">
    <name type="scientific">Aquariibacter albus</name>
    <dbReference type="NCBI Taxonomy" id="2759899"/>
    <lineage>
        <taxon>Bacteria</taxon>
        <taxon>Pseudomonadati</taxon>
        <taxon>Pseudomonadota</taxon>
        <taxon>Betaproteobacteria</taxon>
        <taxon>Burkholderiales</taxon>
        <taxon>Sphaerotilaceae</taxon>
        <taxon>Aquariibacter</taxon>
    </lineage>
</organism>
<dbReference type="RefSeq" id="WP_182664337.1">
    <property type="nucleotide sequence ID" value="NZ_JACIVI010000003.1"/>
</dbReference>
<protein>
    <submittedName>
        <fullName evidence="3">Glutathione S-transferase</fullName>
    </submittedName>
</protein>
<dbReference type="SFLD" id="SFLDG01151">
    <property type="entry name" value="Main.2:_Nu-like"/>
    <property type="match status" value="1"/>
</dbReference>
<reference evidence="3 4" key="1">
    <citation type="submission" date="2020-08" db="EMBL/GenBank/DDBJ databases">
        <title>Aquariorum lacteus gen. nov., sp. nov., a new member of the family Comamonadaceae, isolated from freshwater aquarium.</title>
        <authorList>
            <person name="Chun S.-J."/>
        </authorList>
    </citation>
    <scope>NUCLEOTIDE SEQUENCE [LARGE SCALE GENOMIC DNA]</scope>
    <source>
        <strain evidence="3 4">SJAQ100</strain>
    </source>
</reference>
<dbReference type="Gene3D" id="3.40.30.10">
    <property type="entry name" value="Glutaredoxin"/>
    <property type="match status" value="1"/>
</dbReference>
<sequence length="197" mass="21302">MRLHDLTLSGNCYKVRLFAALIGQPLTLKPVDFLGGEQRQPAFLALNPFGQMPVLEDEGRVLRDSQAILVYLARKHGDPAWLPEDAGGLAEVMQWLSTAANEVQHGPADARLALKFGLPIDLAAAQATAAHVLGLLDAHLQRHDWLACGRPTVADCAVYPYCALAGEGGIDLAPYPALRAWFDRLRALPGYVSMPGL</sequence>
<dbReference type="SFLD" id="SFLDS00019">
    <property type="entry name" value="Glutathione_Transferase_(cytos"/>
    <property type="match status" value="1"/>
</dbReference>
<dbReference type="SUPFAM" id="SSF47616">
    <property type="entry name" value="GST C-terminal domain-like"/>
    <property type="match status" value="1"/>
</dbReference>
<dbReference type="SFLD" id="SFLDG00358">
    <property type="entry name" value="Main_(cytGST)"/>
    <property type="match status" value="1"/>
</dbReference>
<feature type="domain" description="GST C-terminal" evidence="2">
    <location>
        <begin position="85"/>
        <end position="197"/>
    </location>
</feature>
<proteinExistence type="predicted"/>
<comment type="caution">
    <text evidence="3">The sequence shown here is derived from an EMBL/GenBank/DDBJ whole genome shotgun (WGS) entry which is preliminary data.</text>
</comment>
<keyword evidence="3" id="KW-0808">Transferase</keyword>
<dbReference type="GO" id="GO:0016740">
    <property type="term" value="F:transferase activity"/>
    <property type="evidence" value="ECO:0007669"/>
    <property type="project" value="UniProtKB-KW"/>
</dbReference>
<evidence type="ECO:0000259" key="1">
    <source>
        <dbReference type="PROSITE" id="PS50404"/>
    </source>
</evidence>
<dbReference type="InterPro" id="IPR040079">
    <property type="entry name" value="Glutathione_S-Trfase"/>
</dbReference>
<dbReference type="InterPro" id="IPR004046">
    <property type="entry name" value="GST_C"/>
</dbReference>